<accession>A0A5C4TGR1</accession>
<sequence length="80" mass="8909">MSADQVLKQQIIEKAWEDPSFKQKLLSDPKTAIQDAFGVTIPDEIQLKALEETQTDFYLVIPPNPSETNNGSDSDSNAAW</sequence>
<evidence type="ECO:0000313" key="3">
    <source>
        <dbReference type="Proteomes" id="UP000307943"/>
    </source>
</evidence>
<organism evidence="2 3">
    <name type="scientific">Paenibacillus hemerocallicola</name>
    <dbReference type="NCBI Taxonomy" id="1172614"/>
    <lineage>
        <taxon>Bacteria</taxon>
        <taxon>Bacillati</taxon>
        <taxon>Bacillota</taxon>
        <taxon>Bacilli</taxon>
        <taxon>Bacillales</taxon>
        <taxon>Paenibacillaceae</taxon>
        <taxon>Paenibacillus</taxon>
    </lineage>
</organism>
<name>A0A5C4TGR1_9BACL</name>
<protein>
    <submittedName>
        <fullName evidence="2">NHLP leader peptide family natural product</fullName>
    </submittedName>
</protein>
<gene>
    <name evidence="2" type="ORF">FE784_00370</name>
</gene>
<dbReference type="InterPro" id="IPR036648">
    <property type="entry name" value="CN_Hdrase_a/SCN_Hdrase_g_sf"/>
</dbReference>
<dbReference type="InterPro" id="IPR022513">
    <property type="entry name" value="TOMM_pelo"/>
</dbReference>
<dbReference type="GO" id="GO:0003824">
    <property type="term" value="F:catalytic activity"/>
    <property type="evidence" value="ECO:0007669"/>
    <property type="project" value="InterPro"/>
</dbReference>
<evidence type="ECO:0000313" key="2">
    <source>
        <dbReference type="EMBL" id="TNJ68155.1"/>
    </source>
</evidence>
<dbReference type="AlphaFoldDB" id="A0A5C4TGR1"/>
<dbReference type="EMBL" id="VDCQ01000001">
    <property type="protein sequence ID" value="TNJ68155.1"/>
    <property type="molecule type" value="Genomic_DNA"/>
</dbReference>
<dbReference type="Gene3D" id="3.90.330.10">
    <property type="entry name" value="Nitrile hydratase alpha /Thiocyanate hydrolase gamma"/>
    <property type="match status" value="2"/>
</dbReference>
<dbReference type="GO" id="GO:0046914">
    <property type="term" value="F:transition metal ion binding"/>
    <property type="evidence" value="ECO:0007669"/>
    <property type="project" value="InterPro"/>
</dbReference>
<keyword evidence="3" id="KW-1185">Reference proteome</keyword>
<comment type="caution">
    <text evidence="2">The sequence shown here is derived from an EMBL/GenBank/DDBJ whole genome shotgun (WGS) entry which is preliminary data.</text>
</comment>
<proteinExistence type="predicted"/>
<dbReference type="NCBIfam" id="TIGR03793">
    <property type="entry name" value="leader_NHLP"/>
    <property type="match status" value="1"/>
</dbReference>
<dbReference type="OrthoDB" id="1371078at2"/>
<dbReference type="RefSeq" id="WP_139600132.1">
    <property type="nucleotide sequence ID" value="NZ_VDCQ01000001.1"/>
</dbReference>
<feature type="compositionally biased region" description="Polar residues" evidence="1">
    <location>
        <begin position="66"/>
        <end position="80"/>
    </location>
</feature>
<dbReference type="SUPFAM" id="SSF56209">
    <property type="entry name" value="Nitrile hydratase alpha chain"/>
    <property type="match status" value="1"/>
</dbReference>
<feature type="region of interest" description="Disordered" evidence="1">
    <location>
        <begin position="61"/>
        <end position="80"/>
    </location>
</feature>
<reference evidence="2 3" key="1">
    <citation type="submission" date="2019-05" db="EMBL/GenBank/DDBJ databases">
        <title>We sequenced the genome of Paenibacillus hemerocallicola KCTC 33185 for further insight into its adaptation and study the phylogeny of Paenibacillus.</title>
        <authorList>
            <person name="Narsing Rao M.P."/>
        </authorList>
    </citation>
    <scope>NUCLEOTIDE SEQUENCE [LARGE SCALE GENOMIC DNA]</scope>
    <source>
        <strain evidence="2 3">KCTC 33185</strain>
    </source>
</reference>
<dbReference type="Proteomes" id="UP000307943">
    <property type="component" value="Unassembled WGS sequence"/>
</dbReference>
<evidence type="ECO:0000256" key="1">
    <source>
        <dbReference type="SAM" id="MobiDB-lite"/>
    </source>
</evidence>